<dbReference type="Pfam" id="PF02518">
    <property type="entry name" value="HATPase_c"/>
    <property type="match status" value="1"/>
</dbReference>
<evidence type="ECO:0000313" key="14">
    <source>
        <dbReference type="Proteomes" id="UP000292855"/>
    </source>
</evidence>
<dbReference type="CDD" id="cd00082">
    <property type="entry name" value="HisKA"/>
    <property type="match status" value="1"/>
</dbReference>
<dbReference type="InterPro" id="IPR003594">
    <property type="entry name" value="HATPase_dom"/>
</dbReference>
<gene>
    <name evidence="13" type="ORF">EWE74_11710</name>
</gene>
<keyword evidence="8" id="KW-0804">Transcription</keyword>
<dbReference type="Gene3D" id="1.10.10.60">
    <property type="entry name" value="Homeodomain-like"/>
    <property type="match status" value="1"/>
</dbReference>
<dbReference type="Gene3D" id="1.10.287.130">
    <property type="match status" value="1"/>
</dbReference>
<dbReference type="SUPFAM" id="SSF46689">
    <property type="entry name" value="Homeodomain-like"/>
    <property type="match status" value="1"/>
</dbReference>
<dbReference type="PROSITE" id="PS01124">
    <property type="entry name" value="HTH_ARAC_FAMILY_2"/>
    <property type="match status" value="1"/>
</dbReference>
<dbReference type="GO" id="GO:0043565">
    <property type="term" value="F:sequence-specific DNA binding"/>
    <property type="evidence" value="ECO:0007669"/>
    <property type="project" value="InterPro"/>
</dbReference>
<dbReference type="SMART" id="SM00342">
    <property type="entry name" value="HTH_ARAC"/>
    <property type="match status" value="1"/>
</dbReference>
<name>A0A4V2DC05_9SPHI</name>
<dbReference type="InterPro" id="IPR003661">
    <property type="entry name" value="HisK_dim/P_dom"/>
</dbReference>
<keyword evidence="6" id="KW-0805">Transcription regulation</keyword>
<dbReference type="GO" id="GO:0003700">
    <property type="term" value="F:DNA-binding transcription factor activity"/>
    <property type="evidence" value="ECO:0007669"/>
    <property type="project" value="InterPro"/>
</dbReference>
<evidence type="ECO:0000256" key="4">
    <source>
        <dbReference type="ARBA" id="ARBA00022679"/>
    </source>
</evidence>
<dbReference type="SMART" id="SM00387">
    <property type="entry name" value="HATPase_c"/>
    <property type="match status" value="1"/>
</dbReference>
<evidence type="ECO:0000256" key="5">
    <source>
        <dbReference type="ARBA" id="ARBA00022777"/>
    </source>
</evidence>
<dbReference type="PRINTS" id="PR00344">
    <property type="entry name" value="BCTRLSENSOR"/>
</dbReference>
<dbReference type="Pfam" id="PF12833">
    <property type="entry name" value="HTH_18"/>
    <property type="match status" value="1"/>
</dbReference>
<dbReference type="SUPFAM" id="SSF52172">
    <property type="entry name" value="CheY-like"/>
    <property type="match status" value="1"/>
</dbReference>
<dbReference type="InterPro" id="IPR036890">
    <property type="entry name" value="HATPase_C_sf"/>
</dbReference>
<dbReference type="Pfam" id="PF00512">
    <property type="entry name" value="HisKA"/>
    <property type="match status" value="1"/>
</dbReference>
<dbReference type="InterPro" id="IPR005467">
    <property type="entry name" value="His_kinase_dom"/>
</dbReference>
<dbReference type="SUPFAM" id="SSF101898">
    <property type="entry name" value="NHL repeat"/>
    <property type="match status" value="1"/>
</dbReference>
<dbReference type="InterPro" id="IPR015943">
    <property type="entry name" value="WD40/YVTN_repeat-like_dom_sf"/>
</dbReference>
<feature type="domain" description="Histidine kinase" evidence="11">
    <location>
        <begin position="952"/>
        <end position="1169"/>
    </location>
</feature>
<dbReference type="CDD" id="cd17574">
    <property type="entry name" value="REC_OmpR"/>
    <property type="match status" value="1"/>
</dbReference>
<dbReference type="PROSITE" id="PS00041">
    <property type="entry name" value="HTH_ARAC_FAMILY_1"/>
    <property type="match status" value="1"/>
</dbReference>
<dbReference type="FunFam" id="1.10.287.130:FF:000045">
    <property type="entry name" value="Two-component system sensor histidine kinase/response regulator"/>
    <property type="match status" value="1"/>
</dbReference>
<dbReference type="GO" id="GO:0000155">
    <property type="term" value="F:phosphorelay sensor kinase activity"/>
    <property type="evidence" value="ECO:0007669"/>
    <property type="project" value="InterPro"/>
</dbReference>
<keyword evidence="7" id="KW-0238">DNA-binding</keyword>
<organism evidence="13 14">
    <name type="scientific">Sphingobacterium corticibacterium</name>
    <dbReference type="NCBI Taxonomy" id="2484746"/>
    <lineage>
        <taxon>Bacteria</taxon>
        <taxon>Pseudomonadati</taxon>
        <taxon>Bacteroidota</taxon>
        <taxon>Sphingobacteriia</taxon>
        <taxon>Sphingobacteriales</taxon>
        <taxon>Sphingobacteriaceae</taxon>
        <taxon>Sphingobacterium</taxon>
    </lineage>
</organism>
<feature type="domain" description="Response regulatory" evidence="12">
    <location>
        <begin position="1212"/>
        <end position="1327"/>
    </location>
</feature>
<keyword evidence="14" id="KW-1185">Reference proteome</keyword>
<keyword evidence="4" id="KW-0808">Transferase</keyword>
<dbReference type="PROSITE" id="PS50109">
    <property type="entry name" value="HIS_KIN"/>
    <property type="match status" value="1"/>
</dbReference>
<evidence type="ECO:0000256" key="9">
    <source>
        <dbReference type="PROSITE-ProRule" id="PRU00169"/>
    </source>
</evidence>
<keyword evidence="5 13" id="KW-0418">Kinase</keyword>
<dbReference type="InterPro" id="IPR004358">
    <property type="entry name" value="Sig_transdc_His_kin-like_C"/>
</dbReference>
<dbReference type="SMART" id="SM00388">
    <property type="entry name" value="HisKA"/>
    <property type="match status" value="1"/>
</dbReference>
<evidence type="ECO:0000256" key="7">
    <source>
        <dbReference type="ARBA" id="ARBA00023125"/>
    </source>
</evidence>
<feature type="domain" description="HTH araC/xylS-type" evidence="10">
    <location>
        <begin position="1362"/>
        <end position="1461"/>
    </location>
</feature>
<proteinExistence type="predicted"/>
<comment type="caution">
    <text evidence="13">The sequence shown here is derived from an EMBL/GenBank/DDBJ whole genome shotgun (WGS) entry which is preliminary data.</text>
</comment>
<evidence type="ECO:0000256" key="1">
    <source>
        <dbReference type="ARBA" id="ARBA00000085"/>
    </source>
</evidence>
<comment type="catalytic activity">
    <reaction evidence="1">
        <text>ATP + protein L-histidine = ADP + protein N-phospho-L-histidine.</text>
        <dbReference type="EC" id="2.7.13.3"/>
    </reaction>
</comment>
<keyword evidence="3 9" id="KW-0597">Phosphoprotein</keyword>
<dbReference type="OrthoDB" id="1489484at2"/>
<dbReference type="SMART" id="SM00448">
    <property type="entry name" value="REC"/>
    <property type="match status" value="1"/>
</dbReference>
<dbReference type="EMBL" id="SGIT01000002">
    <property type="protein sequence ID" value="RZF59808.1"/>
    <property type="molecule type" value="Genomic_DNA"/>
</dbReference>
<sequence length="1463" mass="167545">MQMSAKNRKVFGVLIWVLYINVFHALGIVREPRFKTYSTENGLSHDGVSCIVEDAEGFIWFGTWDGLNRYDGNKFVVYKSRPGDESTLKSNKIREIVEDKRGYLWVKTYDKKVYRFDKRKEEFLPITMTDKGGSLEHAFISDIIPMANGDVWLTTEDSSAICVSDIANGKVQIVNYSMETAYLGSNVNFIFEDLTHRVWFGTKRGLMCLTKENKEYTPLLGPKNQVYGTEHNFSHAAVDAKGKLYFATTDGVLVAYEPTSKTFSQERIGDSGISDMLVSKTGKIYLTMLHQGLKIYDSQHGTLQHKNGQANYLSLYEDRTGNIWLEPEKDGAVLYNPSTDTFDAFVHQKEHNLPFITQEGVINDRSFKVFEDIKGTIWVCLKGGGFGAYERSTNKLSYFYNDPADPNRLFSNNIVAAYSDKKGVLWFCTRNGGVNKATFFSDNFRHNRLVNSFPNQFDNEIRAILQDSDGKIWITNKRGEVYFHKNGDVKVLDNNQIPGSIYCITEDRHKNIWMGTKGYGLIKLVPENEQRTKYKVFRYQNDPRDIGSLSSNQIYNITEDDEGRLWIFTFQKGPNLLVEEKGKIYFKNINNSFKHYPKHAFQVIRHAMKGPDKKIWLGTTDGLLRFDPDDHPDNIKFIPTVKISGDKSSLGNNDVMYLFKSNDDQVWIGTFGGGLSKVLNKPGDFTEDLRFKAFTKEQGLPNDIILSIMEDNHQNLWMTTENGIAVMNIATEDFRNYNTYNGLPKMAFSEAACLKTDKGELFFGGMDGYISFYPDKIVNEKFPGNMVFTGSQLYNKEINIKDPESPLKTSINYADKIVFRHDQDVITIEYTVLDYRTPDDISYAYILEGYDKDWHFVKNQKKATYTKIPPGNYTFRVKATSSGYFANIPEKSIPIIVNKPWWLRGWAILCYVILVVGALEVVRRIIFTMIRLKHKVAVEKKMAALKIQFFTNISHELRTPLTLIVNPLLKLKQTETLSEKGVKYLHVASRNTDRMVRFVNQLLDFRKIQEQKVQLHVRKVELVSFLTQLLDNFADIVEDKQISLELMTSEPEIQMWCDEEKMDIVFFNVISNAVKFSPHHSRIVIRIEKEMEYIRVQIHDQGDGVHEDQLDVIFEPYYEGGNLPDKTFKGTGIGLALSKDIMKLHGGTIAAEINNDGGMTFTIQFMEGNAHFKPQDLSEETPEIRKEREYPDVQVEVCETVADEKYGENFPKLLLVEDNPELRRFMADEFKAAYTVYEASNGKEGYEKASGLIPDVIVSDVMMPEVDGIEMLEKIKSDLATSHIPIILLTAKSAIEEQIKGLSYGADFYITKPFHIDYVKQLLQNLLKSRQQVVEAMLNKQTVLKLEPTEVVITSKDEIFLKDVIQIIENEMADTSFNIDVAVNAMAMGRTTFYKKLKSLTNMSPVEFIRDIRLKRAKQLLDTGELTVTEVAYKVGFNSSGYFSTCFKEMYQVSPSDYLKKKG</sequence>
<evidence type="ECO:0000256" key="3">
    <source>
        <dbReference type="ARBA" id="ARBA00022553"/>
    </source>
</evidence>
<evidence type="ECO:0000256" key="2">
    <source>
        <dbReference type="ARBA" id="ARBA00012438"/>
    </source>
</evidence>
<dbReference type="EC" id="2.7.13.3" evidence="2"/>
<protein>
    <recommendedName>
        <fullName evidence="2">histidine kinase</fullName>
        <ecNumber evidence="2">2.7.13.3</ecNumber>
    </recommendedName>
</protein>
<dbReference type="Gene3D" id="3.40.50.2300">
    <property type="match status" value="1"/>
</dbReference>
<evidence type="ECO:0000259" key="10">
    <source>
        <dbReference type="PROSITE" id="PS01124"/>
    </source>
</evidence>
<dbReference type="Gene3D" id="3.30.565.10">
    <property type="entry name" value="Histidine kinase-like ATPase, C-terminal domain"/>
    <property type="match status" value="1"/>
</dbReference>
<accession>A0A4V2DC05</accession>
<dbReference type="Pfam" id="PF00072">
    <property type="entry name" value="Response_reg"/>
    <property type="match status" value="1"/>
</dbReference>
<dbReference type="InterPro" id="IPR011047">
    <property type="entry name" value="Quinoprotein_ADH-like_sf"/>
</dbReference>
<dbReference type="InterPro" id="IPR011110">
    <property type="entry name" value="Reg_prop"/>
</dbReference>
<evidence type="ECO:0000256" key="8">
    <source>
        <dbReference type="ARBA" id="ARBA00023163"/>
    </source>
</evidence>
<dbReference type="InterPro" id="IPR009057">
    <property type="entry name" value="Homeodomain-like_sf"/>
</dbReference>
<dbReference type="InterPro" id="IPR011006">
    <property type="entry name" value="CheY-like_superfamily"/>
</dbReference>
<feature type="modified residue" description="4-aspartylphosphate" evidence="9">
    <location>
        <position position="1260"/>
    </location>
</feature>
<dbReference type="Pfam" id="PF07495">
    <property type="entry name" value="Y_Y_Y"/>
    <property type="match status" value="1"/>
</dbReference>
<dbReference type="Gene3D" id="2.130.10.10">
    <property type="entry name" value="YVTN repeat-like/Quinoprotein amine dehydrogenase"/>
    <property type="match status" value="3"/>
</dbReference>
<reference evidence="13 14" key="1">
    <citation type="submission" date="2019-02" db="EMBL/GenBank/DDBJ databases">
        <authorList>
            <person name="Li Y."/>
        </authorList>
    </citation>
    <scope>NUCLEOTIDE SEQUENCE [LARGE SCALE GENOMIC DNA]</scope>
    <source>
        <strain evidence="13 14">30C10-4-7</strain>
    </source>
</reference>
<dbReference type="PANTHER" id="PTHR43547:SF2">
    <property type="entry name" value="HYBRID SIGNAL TRANSDUCTION HISTIDINE KINASE C"/>
    <property type="match status" value="1"/>
</dbReference>
<dbReference type="InterPro" id="IPR018060">
    <property type="entry name" value="HTH_AraC"/>
</dbReference>
<dbReference type="InterPro" id="IPR013783">
    <property type="entry name" value="Ig-like_fold"/>
</dbReference>
<dbReference type="Proteomes" id="UP000292855">
    <property type="component" value="Unassembled WGS sequence"/>
</dbReference>
<dbReference type="InterPro" id="IPR036097">
    <property type="entry name" value="HisK_dim/P_sf"/>
</dbReference>
<dbReference type="SUPFAM" id="SSF55874">
    <property type="entry name" value="ATPase domain of HSP90 chaperone/DNA topoisomerase II/histidine kinase"/>
    <property type="match status" value="1"/>
</dbReference>
<dbReference type="PROSITE" id="PS50110">
    <property type="entry name" value="RESPONSE_REGULATORY"/>
    <property type="match status" value="1"/>
</dbReference>
<dbReference type="InterPro" id="IPR011123">
    <property type="entry name" value="Y_Y_Y"/>
</dbReference>
<dbReference type="PANTHER" id="PTHR43547">
    <property type="entry name" value="TWO-COMPONENT HISTIDINE KINASE"/>
    <property type="match status" value="1"/>
</dbReference>
<dbReference type="SUPFAM" id="SSF47384">
    <property type="entry name" value="Homodimeric domain of signal transducing histidine kinase"/>
    <property type="match status" value="1"/>
</dbReference>
<dbReference type="SUPFAM" id="SSF50998">
    <property type="entry name" value="Quinoprotein alcohol dehydrogenase-like"/>
    <property type="match status" value="1"/>
</dbReference>
<evidence type="ECO:0000313" key="13">
    <source>
        <dbReference type="EMBL" id="RZF59808.1"/>
    </source>
</evidence>
<dbReference type="InterPro" id="IPR001789">
    <property type="entry name" value="Sig_transdc_resp-reg_receiver"/>
</dbReference>
<dbReference type="Pfam" id="PF07494">
    <property type="entry name" value="Reg_prop"/>
    <property type="match status" value="5"/>
</dbReference>
<evidence type="ECO:0000256" key="6">
    <source>
        <dbReference type="ARBA" id="ARBA00023015"/>
    </source>
</evidence>
<dbReference type="FunFam" id="3.30.565.10:FF:000006">
    <property type="entry name" value="Sensor histidine kinase WalK"/>
    <property type="match status" value="1"/>
</dbReference>
<evidence type="ECO:0000259" key="12">
    <source>
        <dbReference type="PROSITE" id="PS50110"/>
    </source>
</evidence>
<evidence type="ECO:0000259" key="11">
    <source>
        <dbReference type="PROSITE" id="PS50109"/>
    </source>
</evidence>
<dbReference type="InterPro" id="IPR018062">
    <property type="entry name" value="HTH_AraC-typ_CS"/>
</dbReference>
<dbReference type="Gene3D" id="2.60.40.10">
    <property type="entry name" value="Immunoglobulins"/>
    <property type="match status" value="1"/>
</dbReference>